<evidence type="ECO:0000313" key="12">
    <source>
        <dbReference type="EMBL" id="KAK9947848.1"/>
    </source>
</evidence>
<dbReference type="InterPro" id="IPR051824">
    <property type="entry name" value="LRR_Rcpt-Like_S/T_Kinase"/>
</dbReference>
<dbReference type="GO" id="GO:0005524">
    <property type="term" value="F:ATP binding"/>
    <property type="evidence" value="ECO:0007669"/>
    <property type="project" value="UniProtKB-KW"/>
</dbReference>
<dbReference type="GO" id="GO:0004674">
    <property type="term" value="F:protein serine/threonine kinase activity"/>
    <property type="evidence" value="ECO:0007669"/>
    <property type="project" value="UniProtKB-KW"/>
</dbReference>
<dbReference type="PROSITE" id="PS00108">
    <property type="entry name" value="PROTEIN_KINASE_ST"/>
    <property type="match status" value="1"/>
</dbReference>
<comment type="caution">
    <text evidence="12">The sequence shown here is derived from an EMBL/GenBank/DDBJ whole genome shotgun (WGS) entry which is preliminary data.</text>
</comment>
<evidence type="ECO:0000256" key="1">
    <source>
        <dbReference type="ARBA" id="ARBA00004479"/>
    </source>
</evidence>
<evidence type="ECO:0000256" key="2">
    <source>
        <dbReference type="ARBA" id="ARBA00012513"/>
    </source>
</evidence>
<keyword evidence="5" id="KW-0547">Nucleotide-binding</keyword>
<dbReference type="InterPro" id="IPR008271">
    <property type="entry name" value="Ser/Thr_kinase_AS"/>
</dbReference>
<comment type="catalytic activity">
    <reaction evidence="9">
        <text>L-seryl-[protein] + ATP = O-phospho-L-seryl-[protein] + ADP + H(+)</text>
        <dbReference type="Rhea" id="RHEA:17989"/>
        <dbReference type="Rhea" id="RHEA-COMP:9863"/>
        <dbReference type="Rhea" id="RHEA-COMP:11604"/>
        <dbReference type="ChEBI" id="CHEBI:15378"/>
        <dbReference type="ChEBI" id="CHEBI:29999"/>
        <dbReference type="ChEBI" id="CHEBI:30616"/>
        <dbReference type="ChEBI" id="CHEBI:83421"/>
        <dbReference type="ChEBI" id="CHEBI:456216"/>
        <dbReference type="EC" id="2.7.11.1"/>
    </reaction>
</comment>
<evidence type="ECO:0000256" key="4">
    <source>
        <dbReference type="ARBA" id="ARBA00022679"/>
    </source>
</evidence>
<evidence type="ECO:0000256" key="5">
    <source>
        <dbReference type="ARBA" id="ARBA00022741"/>
    </source>
</evidence>
<keyword evidence="13" id="KW-1185">Reference proteome</keyword>
<evidence type="ECO:0000256" key="8">
    <source>
        <dbReference type="ARBA" id="ARBA00047899"/>
    </source>
</evidence>
<accession>A0AAW1YIL6</accession>
<dbReference type="Gene3D" id="1.10.510.10">
    <property type="entry name" value="Transferase(Phosphotransferase) domain 1"/>
    <property type="match status" value="1"/>
</dbReference>
<evidence type="ECO:0000256" key="7">
    <source>
        <dbReference type="ARBA" id="ARBA00022840"/>
    </source>
</evidence>
<dbReference type="Proteomes" id="UP001457282">
    <property type="component" value="Unassembled WGS sequence"/>
</dbReference>
<comment type="catalytic activity">
    <reaction evidence="8">
        <text>L-threonyl-[protein] + ATP = O-phospho-L-threonyl-[protein] + ADP + H(+)</text>
        <dbReference type="Rhea" id="RHEA:46608"/>
        <dbReference type="Rhea" id="RHEA-COMP:11060"/>
        <dbReference type="Rhea" id="RHEA-COMP:11605"/>
        <dbReference type="ChEBI" id="CHEBI:15378"/>
        <dbReference type="ChEBI" id="CHEBI:30013"/>
        <dbReference type="ChEBI" id="CHEBI:30616"/>
        <dbReference type="ChEBI" id="CHEBI:61977"/>
        <dbReference type="ChEBI" id="CHEBI:456216"/>
        <dbReference type="EC" id="2.7.11.1"/>
    </reaction>
</comment>
<evidence type="ECO:0000259" key="11">
    <source>
        <dbReference type="PROSITE" id="PS50011"/>
    </source>
</evidence>
<dbReference type="Pfam" id="PF00069">
    <property type="entry name" value="Pkinase"/>
    <property type="match status" value="1"/>
</dbReference>
<sequence length="364" mass="40582">MNLNICSQSPESSTISTRSLALILSLSAVFLLVGFLLVILLGQRLREEKGWIGLRLEAHCISEVEFHLIEDLVRVDRSNVIGSGGSGKVYRVPVNRTVKLMCCISSETSKLLVYEYLDKRSLDRWLHKRNRPPLSNLSTSVNHVFLDWPKRLQIALGAAKGLCYMHHDCVPPVIHRDMKSSNILLDADFNAKIADFGLAKMLVKQGELCTMSAVAGSFGYMAPEYAPTTRVNEKIDVYSFGVILLELKTGREPSEGDEHTSLAEWAWRHAQESNSMADALGPGCQRTLRFCHILVRTCPPSVRREKTEYTAAPLLKNSNSVRDAEFRVVLKQAPSNATTELCFSPSFTVSLPKLLKDSQDSSSR</sequence>
<comment type="subcellular location">
    <subcellularLocation>
        <location evidence="1">Membrane</location>
        <topology evidence="1">Single-pass type I membrane protein</topology>
    </subcellularLocation>
</comment>
<dbReference type="SUPFAM" id="SSF56112">
    <property type="entry name" value="Protein kinase-like (PK-like)"/>
    <property type="match status" value="1"/>
</dbReference>
<keyword evidence="3" id="KW-0723">Serine/threonine-protein kinase</keyword>
<keyword evidence="6" id="KW-0418">Kinase</keyword>
<dbReference type="InterPro" id="IPR011009">
    <property type="entry name" value="Kinase-like_dom_sf"/>
</dbReference>
<feature type="domain" description="Protein kinase" evidence="11">
    <location>
        <begin position="1"/>
        <end position="364"/>
    </location>
</feature>
<proteinExistence type="predicted"/>
<keyword evidence="10" id="KW-0812">Transmembrane</keyword>
<keyword evidence="10" id="KW-0472">Membrane</keyword>
<feature type="transmembrane region" description="Helical" evidence="10">
    <location>
        <begin position="20"/>
        <end position="41"/>
    </location>
</feature>
<keyword evidence="7" id="KW-0067">ATP-binding</keyword>
<name>A0AAW1YIL6_RUBAR</name>
<dbReference type="PANTHER" id="PTHR48006:SF92">
    <property type="entry name" value="LRR RECEPTOR-LIKE SERINE_THREONINE-PROTEIN KINASE GSO1"/>
    <property type="match status" value="1"/>
</dbReference>
<protein>
    <recommendedName>
        <fullName evidence="2">non-specific serine/threonine protein kinase</fullName>
        <ecNumber evidence="2">2.7.11.1</ecNumber>
    </recommendedName>
</protein>
<evidence type="ECO:0000256" key="10">
    <source>
        <dbReference type="SAM" id="Phobius"/>
    </source>
</evidence>
<dbReference type="PROSITE" id="PS50011">
    <property type="entry name" value="PROTEIN_KINASE_DOM"/>
    <property type="match status" value="1"/>
</dbReference>
<dbReference type="PANTHER" id="PTHR48006">
    <property type="entry name" value="LEUCINE-RICH REPEAT-CONTAINING PROTEIN DDB_G0281931-RELATED"/>
    <property type="match status" value="1"/>
</dbReference>
<evidence type="ECO:0000256" key="3">
    <source>
        <dbReference type="ARBA" id="ARBA00022527"/>
    </source>
</evidence>
<dbReference type="AlphaFoldDB" id="A0AAW1YIL6"/>
<dbReference type="EC" id="2.7.11.1" evidence="2"/>
<evidence type="ECO:0000313" key="13">
    <source>
        <dbReference type="Proteomes" id="UP001457282"/>
    </source>
</evidence>
<dbReference type="SMART" id="SM00220">
    <property type="entry name" value="S_TKc"/>
    <property type="match status" value="1"/>
</dbReference>
<evidence type="ECO:0000256" key="6">
    <source>
        <dbReference type="ARBA" id="ARBA00022777"/>
    </source>
</evidence>
<dbReference type="FunFam" id="1.10.510.10:FF:001023">
    <property type="entry name" value="Os07g0541700 protein"/>
    <property type="match status" value="1"/>
</dbReference>
<keyword evidence="10" id="KW-1133">Transmembrane helix</keyword>
<keyword evidence="4" id="KW-0808">Transferase</keyword>
<dbReference type="EMBL" id="JBEDUW010000001">
    <property type="protein sequence ID" value="KAK9947848.1"/>
    <property type="molecule type" value="Genomic_DNA"/>
</dbReference>
<organism evidence="12 13">
    <name type="scientific">Rubus argutus</name>
    <name type="common">Southern blackberry</name>
    <dbReference type="NCBI Taxonomy" id="59490"/>
    <lineage>
        <taxon>Eukaryota</taxon>
        <taxon>Viridiplantae</taxon>
        <taxon>Streptophyta</taxon>
        <taxon>Embryophyta</taxon>
        <taxon>Tracheophyta</taxon>
        <taxon>Spermatophyta</taxon>
        <taxon>Magnoliopsida</taxon>
        <taxon>eudicotyledons</taxon>
        <taxon>Gunneridae</taxon>
        <taxon>Pentapetalae</taxon>
        <taxon>rosids</taxon>
        <taxon>fabids</taxon>
        <taxon>Rosales</taxon>
        <taxon>Rosaceae</taxon>
        <taxon>Rosoideae</taxon>
        <taxon>Rosoideae incertae sedis</taxon>
        <taxon>Rubus</taxon>
    </lineage>
</organism>
<dbReference type="GO" id="GO:0016020">
    <property type="term" value="C:membrane"/>
    <property type="evidence" value="ECO:0007669"/>
    <property type="project" value="UniProtKB-SubCell"/>
</dbReference>
<dbReference type="InterPro" id="IPR000719">
    <property type="entry name" value="Prot_kinase_dom"/>
</dbReference>
<gene>
    <name evidence="12" type="ORF">M0R45_003448</name>
</gene>
<reference evidence="12 13" key="1">
    <citation type="journal article" date="2023" name="G3 (Bethesda)">
        <title>A chromosome-length genome assembly and annotation of blackberry (Rubus argutus, cv. 'Hillquist').</title>
        <authorList>
            <person name="Bruna T."/>
            <person name="Aryal R."/>
            <person name="Dudchenko O."/>
            <person name="Sargent D.J."/>
            <person name="Mead D."/>
            <person name="Buti M."/>
            <person name="Cavallini A."/>
            <person name="Hytonen T."/>
            <person name="Andres J."/>
            <person name="Pham M."/>
            <person name="Weisz D."/>
            <person name="Mascagni F."/>
            <person name="Usai G."/>
            <person name="Natali L."/>
            <person name="Bassil N."/>
            <person name="Fernandez G.E."/>
            <person name="Lomsadze A."/>
            <person name="Armour M."/>
            <person name="Olukolu B."/>
            <person name="Poorten T."/>
            <person name="Britton C."/>
            <person name="Davik J."/>
            <person name="Ashrafi H."/>
            <person name="Aiden E.L."/>
            <person name="Borodovsky M."/>
            <person name="Worthington M."/>
        </authorList>
    </citation>
    <scope>NUCLEOTIDE SEQUENCE [LARGE SCALE GENOMIC DNA]</scope>
    <source>
        <strain evidence="12">PI 553951</strain>
    </source>
</reference>
<evidence type="ECO:0000256" key="9">
    <source>
        <dbReference type="ARBA" id="ARBA00048679"/>
    </source>
</evidence>